<dbReference type="AlphaFoldDB" id="A0A9P7ZXH4"/>
<dbReference type="HAMAP" id="MF_02087">
    <property type="entry name" value="PLP_homeostasis"/>
    <property type="match status" value="1"/>
</dbReference>
<name>A0A9P7ZXH4_MORAP</name>
<feature type="domain" description="Alanine racemase N-terminal" evidence="4">
    <location>
        <begin position="73"/>
        <end position="282"/>
    </location>
</feature>
<dbReference type="FunFam" id="3.20.20.10:FF:000007">
    <property type="entry name" value="Pyridoxal phosphate homeostasis protein"/>
    <property type="match status" value="1"/>
</dbReference>
<dbReference type="PANTHER" id="PTHR10146">
    <property type="entry name" value="PROLINE SYNTHETASE CO-TRANSCRIBED BACTERIAL HOMOLOG PROTEIN"/>
    <property type="match status" value="1"/>
</dbReference>
<dbReference type="SUPFAM" id="SSF51419">
    <property type="entry name" value="PLP-binding barrel"/>
    <property type="match status" value="1"/>
</dbReference>
<dbReference type="Gene3D" id="3.20.20.10">
    <property type="entry name" value="Alanine racemase"/>
    <property type="match status" value="1"/>
</dbReference>
<organism evidence="5 6">
    <name type="scientific">Mortierella alpina</name>
    <name type="common">Oleaginous fungus</name>
    <name type="synonym">Mortierella renispora</name>
    <dbReference type="NCBI Taxonomy" id="64518"/>
    <lineage>
        <taxon>Eukaryota</taxon>
        <taxon>Fungi</taxon>
        <taxon>Fungi incertae sedis</taxon>
        <taxon>Mucoromycota</taxon>
        <taxon>Mortierellomycotina</taxon>
        <taxon>Mortierellomycetes</taxon>
        <taxon>Mortierellales</taxon>
        <taxon>Mortierellaceae</taxon>
        <taxon>Mortierella</taxon>
    </lineage>
</organism>
<sequence length="288" mass="31597">MTRSLCFNQLHSSTQRAIKAWIAPCNLTPHRSITQSTGKMSFAYTTLRAQEIKENLDGVKARMDEVLQSQSGATSKARLVAVSKYKPASDILAAYEKAGHRHFGENYVQELEEKSKELPSDIRWHFIGSLQSNKCKTVAAIPNLFVVETVDSAKKASTLDKACAAAARPEPLRIFLQVNTSGEESKSGMSSRESLEVARHVLSSCPHLKLAGLMTIGSPNPDLENGENPDFKALYQCRTAIQDTLQTEGLELSMGMSDDFQRALQQGSTNIRVGSTIFGSRPPFTKSS</sequence>
<comment type="caution">
    <text evidence="5">The sequence shown here is derived from an EMBL/GenBank/DDBJ whole genome shotgun (WGS) entry which is preliminary data.</text>
</comment>
<evidence type="ECO:0000313" key="6">
    <source>
        <dbReference type="Proteomes" id="UP000717515"/>
    </source>
</evidence>
<dbReference type="InterPro" id="IPR011078">
    <property type="entry name" value="PyrdxlP_homeostasis"/>
</dbReference>
<feature type="modified residue" description="N6-(pyridoxal phosphate)lysine" evidence="2">
    <location>
        <position position="84"/>
    </location>
</feature>
<accession>A0A9P7ZXH4</accession>
<dbReference type="InterPro" id="IPR029066">
    <property type="entry name" value="PLP-binding_barrel"/>
</dbReference>
<evidence type="ECO:0000256" key="2">
    <source>
        <dbReference type="HAMAP-Rule" id="MF_03225"/>
    </source>
</evidence>
<comment type="similarity">
    <text evidence="2 3">Belongs to the pyridoxal phosphate-binding protein YggS/PROSC family.</text>
</comment>
<dbReference type="GO" id="GO:0030170">
    <property type="term" value="F:pyridoxal phosphate binding"/>
    <property type="evidence" value="ECO:0007669"/>
    <property type="project" value="UniProtKB-UniRule"/>
</dbReference>
<evidence type="ECO:0000256" key="3">
    <source>
        <dbReference type="RuleBase" id="RU004514"/>
    </source>
</evidence>
<dbReference type="PROSITE" id="PS01211">
    <property type="entry name" value="UPF0001"/>
    <property type="match status" value="1"/>
</dbReference>
<dbReference type="CDD" id="cd06822">
    <property type="entry name" value="PLPDE_III_YBL036c_euk"/>
    <property type="match status" value="1"/>
</dbReference>
<dbReference type="Pfam" id="PF01168">
    <property type="entry name" value="Ala_racemase_N"/>
    <property type="match status" value="1"/>
</dbReference>
<evidence type="ECO:0000313" key="5">
    <source>
        <dbReference type="EMBL" id="KAG9319490.1"/>
    </source>
</evidence>
<proteinExistence type="inferred from homology"/>
<dbReference type="EMBL" id="JAIFTL010000441">
    <property type="protein sequence ID" value="KAG9319490.1"/>
    <property type="molecule type" value="Genomic_DNA"/>
</dbReference>
<evidence type="ECO:0000256" key="1">
    <source>
        <dbReference type="ARBA" id="ARBA00022898"/>
    </source>
</evidence>
<dbReference type="Proteomes" id="UP000717515">
    <property type="component" value="Unassembled WGS sequence"/>
</dbReference>
<evidence type="ECO:0000259" key="4">
    <source>
        <dbReference type="Pfam" id="PF01168"/>
    </source>
</evidence>
<dbReference type="NCBIfam" id="TIGR00044">
    <property type="entry name" value="YggS family pyridoxal phosphate-dependent enzyme"/>
    <property type="match status" value="1"/>
</dbReference>
<protein>
    <recommendedName>
        <fullName evidence="2">Pyridoxal phosphate homeostasis protein</fullName>
        <shortName evidence="2">PLP homeostasis protein</shortName>
    </recommendedName>
</protein>
<reference evidence="5" key="1">
    <citation type="submission" date="2021-07" db="EMBL/GenBank/DDBJ databases">
        <title>Draft genome of Mortierella alpina, strain LL118, isolated from an aspen leaf litter sample.</title>
        <authorList>
            <person name="Yang S."/>
            <person name="Vinatzer B.A."/>
        </authorList>
    </citation>
    <scope>NUCLEOTIDE SEQUENCE</scope>
    <source>
        <strain evidence="5">LL118</strain>
    </source>
</reference>
<keyword evidence="1 2" id="KW-0663">Pyridoxal phosphate</keyword>
<gene>
    <name evidence="5" type="ORF">KVV02_007611</name>
</gene>
<dbReference type="InterPro" id="IPR001608">
    <property type="entry name" value="Ala_racemase_N"/>
</dbReference>
<dbReference type="PANTHER" id="PTHR10146:SF14">
    <property type="entry name" value="PYRIDOXAL PHOSPHATE HOMEOSTASIS PROTEIN"/>
    <property type="match status" value="1"/>
</dbReference>
<comment type="function">
    <text evidence="2">Pyridoxal 5'-phosphate (PLP)-binding protein, which may be involved in intracellular homeostatic regulation of pyridoxal 5'-phosphate (PLP), the active form of vitamin B6.</text>
</comment>